<dbReference type="OrthoDB" id="10285837at2759"/>
<accession>A0A132NSG4</accession>
<name>A0A132NSG4_GIAIN</name>
<dbReference type="EMBL" id="JXTI01000086">
    <property type="protein sequence ID" value="KWX13043.1"/>
    <property type="molecule type" value="Genomic_DNA"/>
</dbReference>
<evidence type="ECO:0000313" key="2">
    <source>
        <dbReference type="Proteomes" id="UP000070089"/>
    </source>
</evidence>
<dbReference type="VEuPathDB" id="GiardiaDB:QR46_2963"/>
<comment type="caution">
    <text evidence="1">The sequence shown here is derived from an EMBL/GenBank/DDBJ whole genome shotgun (WGS) entry which is preliminary data.</text>
</comment>
<evidence type="ECO:0000313" key="1">
    <source>
        <dbReference type="EMBL" id="KWX13043.1"/>
    </source>
</evidence>
<organism evidence="1 2">
    <name type="scientific">Giardia duodenalis assemblage B</name>
    <dbReference type="NCBI Taxonomy" id="1394984"/>
    <lineage>
        <taxon>Eukaryota</taxon>
        <taxon>Metamonada</taxon>
        <taxon>Diplomonadida</taxon>
        <taxon>Hexamitidae</taxon>
        <taxon>Giardiinae</taxon>
        <taxon>Giardia</taxon>
    </lineage>
</organism>
<sequence>MEAFRDDVSKAKKELTEARNRLYWQNTILDVSTIVFQKVFSKSSFNRPPTRSELKMCRNAASLYVETSRIVASSISELFASQK</sequence>
<gene>
    <name evidence="1" type="ORF">QR46_2963</name>
</gene>
<proteinExistence type="predicted"/>
<dbReference type="Proteomes" id="UP000070089">
    <property type="component" value="Unassembled WGS sequence"/>
</dbReference>
<dbReference type="AlphaFoldDB" id="A0A132NSG4"/>
<protein>
    <submittedName>
        <fullName evidence="1">Uncharacterized protein</fullName>
    </submittedName>
</protein>
<reference evidence="1 2" key="1">
    <citation type="journal article" date="2015" name="Mol. Biochem. Parasitol.">
        <title>Identification of polymorphic genes for use in assemblage B genotyping assays through comparative genomics of multiple assemblage B Giardia duodenalis isolates.</title>
        <authorList>
            <person name="Wielinga C."/>
            <person name="Thompson R.C."/>
            <person name="Monis P."/>
            <person name="Ryan U."/>
        </authorList>
    </citation>
    <scope>NUCLEOTIDE SEQUENCE [LARGE SCALE GENOMIC DNA]</scope>
    <source>
        <strain evidence="1 2">BAH15c1</strain>
    </source>
</reference>